<dbReference type="InterPro" id="IPR004559">
    <property type="entry name" value="HemW-like"/>
</dbReference>
<keyword evidence="2" id="KW-0349">Heme</keyword>
<keyword evidence="3" id="KW-0949">S-adenosyl-L-methionine</keyword>
<dbReference type="EMBL" id="CAFBOS010000233">
    <property type="protein sequence ID" value="CAB5020535.1"/>
    <property type="molecule type" value="Genomic_DNA"/>
</dbReference>
<dbReference type="PANTHER" id="PTHR13932:SF5">
    <property type="entry name" value="RADICAL S-ADENOSYL METHIONINE DOMAIN-CONTAINING PROTEIN 1, MITOCHONDRIAL"/>
    <property type="match status" value="1"/>
</dbReference>
<dbReference type="InterPro" id="IPR058240">
    <property type="entry name" value="rSAM_sf"/>
</dbReference>
<dbReference type="SMART" id="SM00729">
    <property type="entry name" value="Elp3"/>
    <property type="match status" value="1"/>
</dbReference>
<keyword evidence="6" id="KW-0411">Iron-sulfur</keyword>
<dbReference type="GO" id="GO:0004109">
    <property type="term" value="F:coproporphyrinogen oxidase activity"/>
    <property type="evidence" value="ECO:0007669"/>
    <property type="project" value="InterPro"/>
</dbReference>
<gene>
    <name evidence="9" type="ORF">UFOPK2754_01414</name>
    <name evidence="10" type="ORF">UFOPK3139_01902</name>
    <name evidence="11" type="ORF">UFOPK3543_01731</name>
    <name evidence="12" type="ORF">UFOPK3967_02738</name>
</gene>
<evidence type="ECO:0000313" key="10">
    <source>
        <dbReference type="EMBL" id="CAB4833849.1"/>
    </source>
</evidence>
<sequence length="409" mass="43849">MTLLPAARFEALPRSALAEVVGVPFGIYVHVPFCASRCGYCAFNTYTTSDLGGRDLRRGYAEAARREISLARAALGPDVPPVSTVFFGGGTPTALEPAELVSILAAVQAEFPTAPDLEVTVEANPDSVDRRALDELRAGGVTRLSFGMQSARAAVLAVLERSHTPGAATRAVRDAHAAGFEHVSLDLIYGTPGETDADWQASLDAAIAADPDHVSAYALTIEPRTRLAAQVRRGLLPEPDEDVLVRRYDHADDVLAAAGYGWYELSNWARSAGARCRHNVLYWHNHHWWGIGPGAHSHVGGTRWWNVAHPDTYAASVAAGRLPVAGHETLDVGARVAERVLLGVRLADGFALDISPSVVRELIDDGLVQIVEWGDPPVVVLSRRGRSLADLVARRVIDATVLPVASLRP</sequence>
<comment type="similarity">
    <text evidence="1">Belongs to the anaerobic coproporphyrinogen-III oxidase family. HemW subfamily.</text>
</comment>
<protein>
    <submittedName>
        <fullName evidence="9">Unannotated protein</fullName>
    </submittedName>
</protein>
<dbReference type="AlphaFoldDB" id="A0A6J6TC96"/>
<dbReference type="GO" id="GO:0046872">
    <property type="term" value="F:metal ion binding"/>
    <property type="evidence" value="ECO:0007669"/>
    <property type="project" value="UniProtKB-KW"/>
</dbReference>
<evidence type="ECO:0000256" key="1">
    <source>
        <dbReference type="ARBA" id="ARBA00006100"/>
    </source>
</evidence>
<dbReference type="GO" id="GO:0005737">
    <property type="term" value="C:cytoplasm"/>
    <property type="evidence" value="ECO:0007669"/>
    <property type="project" value="InterPro"/>
</dbReference>
<dbReference type="SFLD" id="SFLDG01065">
    <property type="entry name" value="anaerobic_coproporphyrinogen-I"/>
    <property type="match status" value="1"/>
</dbReference>
<dbReference type="EMBL" id="CAFABA010000083">
    <property type="protein sequence ID" value="CAB4833849.1"/>
    <property type="molecule type" value="Genomic_DNA"/>
</dbReference>
<dbReference type="Gene3D" id="3.20.20.70">
    <property type="entry name" value="Aldolase class I"/>
    <property type="match status" value="1"/>
</dbReference>
<dbReference type="EMBL" id="CAFBMH010000065">
    <property type="protein sequence ID" value="CAB4914593.1"/>
    <property type="molecule type" value="Genomic_DNA"/>
</dbReference>
<keyword evidence="5" id="KW-0408">Iron</keyword>
<evidence type="ECO:0000256" key="7">
    <source>
        <dbReference type="ARBA" id="ARBA00023186"/>
    </source>
</evidence>
<dbReference type="NCBIfam" id="TIGR00539">
    <property type="entry name" value="hemN_rel"/>
    <property type="match status" value="1"/>
</dbReference>
<dbReference type="InterPro" id="IPR006638">
    <property type="entry name" value="Elp3/MiaA/NifB-like_rSAM"/>
</dbReference>
<keyword evidence="4" id="KW-0479">Metal-binding</keyword>
<evidence type="ECO:0000256" key="2">
    <source>
        <dbReference type="ARBA" id="ARBA00022617"/>
    </source>
</evidence>
<dbReference type="CDD" id="cd01335">
    <property type="entry name" value="Radical_SAM"/>
    <property type="match status" value="1"/>
</dbReference>
<evidence type="ECO:0000313" key="12">
    <source>
        <dbReference type="EMBL" id="CAB5020535.1"/>
    </source>
</evidence>
<evidence type="ECO:0000313" key="9">
    <source>
        <dbReference type="EMBL" id="CAB4744453.1"/>
    </source>
</evidence>
<dbReference type="InterPro" id="IPR007197">
    <property type="entry name" value="rSAM"/>
</dbReference>
<organism evidence="9">
    <name type="scientific">freshwater metagenome</name>
    <dbReference type="NCBI Taxonomy" id="449393"/>
    <lineage>
        <taxon>unclassified sequences</taxon>
        <taxon>metagenomes</taxon>
        <taxon>ecological metagenomes</taxon>
    </lineage>
</organism>
<evidence type="ECO:0000259" key="8">
    <source>
        <dbReference type="PROSITE" id="PS51918"/>
    </source>
</evidence>
<reference evidence="9" key="1">
    <citation type="submission" date="2020-05" db="EMBL/GenBank/DDBJ databases">
        <authorList>
            <person name="Chiriac C."/>
            <person name="Salcher M."/>
            <person name="Ghai R."/>
            <person name="Kavagutti S V."/>
        </authorList>
    </citation>
    <scope>NUCLEOTIDE SEQUENCE</scope>
</reference>
<dbReference type="SFLD" id="SFLDS00029">
    <property type="entry name" value="Radical_SAM"/>
    <property type="match status" value="1"/>
</dbReference>
<evidence type="ECO:0000256" key="5">
    <source>
        <dbReference type="ARBA" id="ARBA00023004"/>
    </source>
</evidence>
<evidence type="ECO:0000313" key="11">
    <source>
        <dbReference type="EMBL" id="CAB4914593.1"/>
    </source>
</evidence>
<dbReference type="EMBL" id="CAEZYR010000046">
    <property type="protein sequence ID" value="CAB4744453.1"/>
    <property type="molecule type" value="Genomic_DNA"/>
</dbReference>
<dbReference type="PANTHER" id="PTHR13932">
    <property type="entry name" value="COPROPORPHYRINIGEN III OXIDASE"/>
    <property type="match status" value="1"/>
</dbReference>
<dbReference type="SFLD" id="SFLDG01082">
    <property type="entry name" value="B12-binding_domain_containing"/>
    <property type="match status" value="1"/>
</dbReference>
<dbReference type="InterPro" id="IPR034505">
    <property type="entry name" value="Coproporphyrinogen-III_oxidase"/>
</dbReference>
<accession>A0A6J6TC96</accession>
<dbReference type="SFLD" id="SFLDF00562">
    <property type="entry name" value="HemN-like__clustered_with_heat"/>
    <property type="match status" value="1"/>
</dbReference>
<evidence type="ECO:0000256" key="4">
    <source>
        <dbReference type="ARBA" id="ARBA00022723"/>
    </source>
</evidence>
<dbReference type="GO" id="GO:0051539">
    <property type="term" value="F:4 iron, 4 sulfur cluster binding"/>
    <property type="evidence" value="ECO:0007669"/>
    <property type="project" value="InterPro"/>
</dbReference>
<dbReference type="SUPFAM" id="SSF102114">
    <property type="entry name" value="Radical SAM enzymes"/>
    <property type="match status" value="1"/>
</dbReference>
<evidence type="ECO:0000256" key="3">
    <source>
        <dbReference type="ARBA" id="ARBA00022691"/>
    </source>
</evidence>
<evidence type="ECO:0000256" key="6">
    <source>
        <dbReference type="ARBA" id="ARBA00023014"/>
    </source>
</evidence>
<keyword evidence="7" id="KW-0143">Chaperone</keyword>
<name>A0A6J6TC96_9ZZZZ</name>
<dbReference type="InterPro" id="IPR013785">
    <property type="entry name" value="Aldolase_TIM"/>
</dbReference>
<dbReference type="Pfam" id="PF04055">
    <property type="entry name" value="Radical_SAM"/>
    <property type="match status" value="1"/>
</dbReference>
<dbReference type="GO" id="GO:0006779">
    <property type="term" value="P:porphyrin-containing compound biosynthetic process"/>
    <property type="evidence" value="ECO:0007669"/>
    <property type="project" value="InterPro"/>
</dbReference>
<feature type="domain" description="Radical SAM core" evidence="8">
    <location>
        <begin position="19"/>
        <end position="264"/>
    </location>
</feature>
<dbReference type="PROSITE" id="PS51918">
    <property type="entry name" value="RADICAL_SAM"/>
    <property type="match status" value="1"/>
</dbReference>
<proteinExistence type="inferred from homology"/>